<name>A0A0R3TT24_RODNA</name>
<feature type="transmembrane region" description="Helical" evidence="1">
    <location>
        <begin position="49"/>
        <end position="72"/>
    </location>
</feature>
<reference evidence="4" key="1">
    <citation type="submission" date="2017-02" db="UniProtKB">
        <authorList>
            <consortium name="WormBaseParasite"/>
        </authorList>
    </citation>
    <scope>IDENTIFICATION</scope>
</reference>
<protein>
    <submittedName>
        <fullName evidence="4">MARVEL domain-containing protein</fullName>
    </submittedName>
</protein>
<accession>A0A0R3TT24</accession>
<evidence type="ECO:0000256" key="1">
    <source>
        <dbReference type="SAM" id="Phobius"/>
    </source>
</evidence>
<feature type="transmembrane region" description="Helical" evidence="1">
    <location>
        <begin position="79"/>
        <end position="100"/>
    </location>
</feature>
<keyword evidence="1" id="KW-0472">Membrane</keyword>
<dbReference type="EMBL" id="UZAE01013243">
    <property type="protein sequence ID" value="VDO08899.1"/>
    <property type="molecule type" value="Genomic_DNA"/>
</dbReference>
<dbReference type="Proteomes" id="UP000278807">
    <property type="component" value="Unassembled WGS sequence"/>
</dbReference>
<dbReference type="AlphaFoldDB" id="A0A0R3TT24"/>
<evidence type="ECO:0000313" key="3">
    <source>
        <dbReference type="Proteomes" id="UP000278807"/>
    </source>
</evidence>
<evidence type="ECO:0000313" key="4">
    <source>
        <dbReference type="WBParaSite" id="HNAJ_0001083801-mRNA-1"/>
    </source>
</evidence>
<sequence length="140" mass="15004">MGSSEVNGSPTRSRSSCLTLFCILNGLTCVFGICILAGTAWHFDEALKWSVATPLLVFGALGCIKVSLLPFIFKCCNAIFAFAYLGVILAVAIADFSLGFPVMFKVGRVGEGVAVSFFGLTEAVLLVCAFVEVQNRDDRY</sequence>
<keyword evidence="3" id="KW-1185">Reference proteome</keyword>
<keyword evidence="1" id="KW-1133">Transmembrane helix</keyword>
<evidence type="ECO:0000313" key="2">
    <source>
        <dbReference type="EMBL" id="VDO08899.1"/>
    </source>
</evidence>
<reference evidence="2 3" key="2">
    <citation type="submission" date="2018-11" db="EMBL/GenBank/DDBJ databases">
        <authorList>
            <consortium name="Pathogen Informatics"/>
        </authorList>
    </citation>
    <scope>NUCLEOTIDE SEQUENCE [LARGE SCALE GENOMIC DNA]</scope>
</reference>
<dbReference type="WBParaSite" id="HNAJ_0001083801-mRNA-1">
    <property type="protein sequence ID" value="HNAJ_0001083801-mRNA-1"/>
    <property type="gene ID" value="HNAJ_0001083801"/>
</dbReference>
<feature type="transmembrane region" description="Helical" evidence="1">
    <location>
        <begin position="20"/>
        <end position="43"/>
    </location>
</feature>
<organism evidence="4">
    <name type="scientific">Rodentolepis nana</name>
    <name type="common">Dwarf tapeworm</name>
    <name type="synonym">Hymenolepis nana</name>
    <dbReference type="NCBI Taxonomy" id="102285"/>
    <lineage>
        <taxon>Eukaryota</taxon>
        <taxon>Metazoa</taxon>
        <taxon>Spiralia</taxon>
        <taxon>Lophotrochozoa</taxon>
        <taxon>Platyhelminthes</taxon>
        <taxon>Cestoda</taxon>
        <taxon>Eucestoda</taxon>
        <taxon>Cyclophyllidea</taxon>
        <taxon>Hymenolepididae</taxon>
        <taxon>Rodentolepis</taxon>
    </lineage>
</organism>
<gene>
    <name evidence="2" type="ORF">HNAJ_LOCUS10833</name>
</gene>
<feature type="transmembrane region" description="Helical" evidence="1">
    <location>
        <begin position="112"/>
        <end position="131"/>
    </location>
</feature>
<keyword evidence="1" id="KW-0812">Transmembrane</keyword>
<proteinExistence type="predicted"/>